<accession>A0ABD0LGD4</accession>
<dbReference type="AlphaFoldDB" id="A0ABD0LGD4"/>
<evidence type="ECO:0000313" key="3">
    <source>
        <dbReference type="Proteomes" id="UP001519460"/>
    </source>
</evidence>
<name>A0ABD0LGD4_9CAEN</name>
<organism evidence="2 3">
    <name type="scientific">Batillaria attramentaria</name>
    <dbReference type="NCBI Taxonomy" id="370345"/>
    <lineage>
        <taxon>Eukaryota</taxon>
        <taxon>Metazoa</taxon>
        <taxon>Spiralia</taxon>
        <taxon>Lophotrochozoa</taxon>
        <taxon>Mollusca</taxon>
        <taxon>Gastropoda</taxon>
        <taxon>Caenogastropoda</taxon>
        <taxon>Sorbeoconcha</taxon>
        <taxon>Cerithioidea</taxon>
        <taxon>Batillariidae</taxon>
        <taxon>Batillaria</taxon>
    </lineage>
</organism>
<feature type="region of interest" description="Disordered" evidence="1">
    <location>
        <begin position="82"/>
        <end position="117"/>
    </location>
</feature>
<proteinExistence type="predicted"/>
<dbReference type="Proteomes" id="UP001519460">
    <property type="component" value="Unassembled WGS sequence"/>
</dbReference>
<evidence type="ECO:0000313" key="2">
    <source>
        <dbReference type="EMBL" id="KAK7498298.1"/>
    </source>
</evidence>
<comment type="caution">
    <text evidence="2">The sequence shown here is derived from an EMBL/GenBank/DDBJ whole genome shotgun (WGS) entry which is preliminary data.</text>
</comment>
<feature type="compositionally biased region" description="Polar residues" evidence="1">
    <location>
        <begin position="91"/>
        <end position="102"/>
    </location>
</feature>
<protein>
    <submittedName>
        <fullName evidence="2">Uncharacterized protein</fullName>
    </submittedName>
</protein>
<gene>
    <name evidence="2" type="ORF">BaRGS_00010558</name>
</gene>
<keyword evidence="3" id="KW-1185">Reference proteome</keyword>
<sequence>MLSEKRVKLCRKDGLAFINLGAADETLVRNRNPNDGYKAPTFSRGLSEVKRCWSFDRNSNVFLYHCEFTGISAAHSQKTAAGSREIAADSQEITTGSHTTAAGSRKTAVHAESNEAG</sequence>
<reference evidence="2 3" key="1">
    <citation type="journal article" date="2023" name="Sci. Data">
        <title>Genome assembly of the Korean intertidal mud-creeper Batillaria attramentaria.</title>
        <authorList>
            <person name="Patra A.K."/>
            <person name="Ho P.T."/>
            <person name="Jun S."/>
            <person name="Lee S.J."/>
            <person name="Kim Y."/>
            <person name="Won Y.J."/>
        </authorList>
    </citation>
    <scope>NUCLEOTIDE SEQUENCE [LARGE SCALE GENOMIC DNA]</scope>
    <source>
        <strain evidence="2">Wonlab-2016</strain>
    </source>
</reference>
<evidence type="ECO:0000256" key="1">
    <source>
        <dbReference type="SAM" id="MobiDB-lite"/>
    </source>
</evidence>
<dbReference type="EMBL" id="JACVVK020000052">
    <property type="protein sequence ID" value="KAK7498298.1"/>
    <property type="molecule type" value="Genomic_DNA"/>
</dbReference>